<sequence length="139" mass="16136">MSFFVSESRPQFDNLGAIRWRAPEFISRGTVSFEADVYSLGMCIVEAVSGKMPWPTIPDIAVKWHLKEGTFLRQPKEMSRVEWALVCEMCTFEPSRRLKLAQVERRINRFVAMEIDESSRLQFSGSDEHQGRRLSAYQQ</sequence>
<reference evidence="2" key="1">
    <citation type="submission" date="2021-01" db="EMBL/GenBank/DDBJ databases">
        <title>Phytophthora aleatoria, a newly-described species from Pinus radiata is distinct from Phytophthora cactorum isolates based on comparative genomics.</title>
        <authorList>
            <person name="Mcdougal R."/>
            <person name="Panda P."/>
            <person name="Williams N."/>
            <person name="Studholme D.J."/>
        </authorList>
    </citation>
    <scope>NUCLEOTIDE SEQUENCE</scope>
    <source>
        <strain evidence="2">NZFS 4037</strain>
    </source>
</reference>
<accession>A0A8J5M453</accession>
<name>A0A8J5M453_9STRA</name>
<dbReference type="Pfam" id="PF07714">
    <property type="entry name" value="PK_Tyr_Ser-Thr"/>
    <property type="match status" value="1"/>
</dbReference>
<dbReference type="GO" id="GO:0004672">
    <property type="term" value="F:protein kinase activity"/>
    <property type="evidence" value="ECO:0007669"/>
    <property type="project" value="InterPro"/>
</dbReference>
<dbReference type="InterPro" id="IPR001245">
    <property type="entry name" value="Ser-Thr/Tyr_kinase_cat_dom"/>
</dbReference>
<comment type="caution">
    <text evidence="2">The sequence shown here is derived from an EMBL/GenBank/DDBJ whole genome shotgun (WGS) entry which is preliminary data.</text>
</comment>
<dbReference type="PROSITE" id="PS50011">
    <property type="entry name" value="PROTEIN_KINASE_DOM"/>
    <property type="match status" value="1"/>
</dbReference>
<proteinExistence type="predicted"/>
<dbReference type="Proteomes" id="UP000709295">
    <property type="component" value="Unassembled WGS sequence"/>
</dbReference>
<dbReference type="InterPro" id="IPR000719">
    <property type="entry name" value="Prot_kinase_dom"/>
</dbReference>
<dbReference type="EMBL" id="JAENGY010000520">
    <property type="protein sequence ID" value="KAG6961189.1"/>
    <property type="molecule type" value="Genomic_DNA"/>
</dbReference>
<organism evidence="2 3">
    <name type="scientific">Phytophthora aleatoria</name>
    <dbReference type="NCBI Taxonomy" id="2496075"/>
    <lineage>
        <taxon>Eukaryota</taxon>
        <taxon>Sar</taxon>
        <taxon>Stramenopiles</taxon>
        <taxon>Oomycota</taxon>
        <taxon>Peronosporomycetes</taxon>
        <taxon>Peronosporales</taxon>
        <taxon>Peronosporaceae</taxon>
        <taxon>Phytophthora</taxon>
    </lineage>
</organism>
<dbReference type="AlphaFoldDB" id="A0A8J5M453"/>
<feature type="domain" description="Protein kinase" evidence="1">
    <location>
        <begin position="1"/>
        <end position="111"/>
    </location>
</feature>
<evidence type="ECO:0000313" key="2">
    <source>
        <dbReference type="EMBL" id="KAG6961189.1"/>
    </source>
</evidence>
<dbReference type="GO" id="GO:0005524">
    <property type="term" value="F:ATP binding"/>
    <property type="evidence" value="ECO:0007669"/>
    <property type="project" value="InterPro"/>
</dbReference>
<keyword evidence="3" id="KW-1185">Reference proteome</keyword>
<evidence type="ECO:0000259" key="1">
    <source>
        <dbReference type="PROSITE" id="PS50011"/>
    </source>
</evidence>
<protein>
    <recommendedName>
        <fullName evidence="1">Protein kinase domain-containing protein</fullName>
    </recommendedName>
</protein>
<gene>
    <name evidence="2" type="ORF">JG688_00009225</name>
</gene>
<evidence type="ECO:0000313" key="3">
    <source>
        <dbReference type="Proteomes" id="UP000709295"/>
    </source>
</evidence>